<sequence length="375" mass="42108">MNVEPLINIYKTNLKIKKDENVLIFTDTIREDEVIPENERTRRNALLEVAKKLQQVGKTFCRKVIYAEYPSLGVHGMEPPEKIWRLAFGDRAIDNLKKTGLFEKLLSKNISKKEKLMVKKIIKENFSNAINAVIALSNFSTSHTNFRDLLTKLCGTKYASMPLFDISMLDGAMCADWKQIKKRGVALKRVLDSISKIHVNTPNGTEIKLLKGKRKVYVDSGILTRKGAFGNLPAGEVFLAPLEGTAEGRLVIEWAPTRKLNSPLILNVKHGKVVSIEGNDPYKDELERKLNEAPENNNIAELGIGINDKASRPDNILESEKILGTVHIAFGDNSSFGGKIRTPFHQDYIFFKPTLYGITDKGEKIKILENGSFLV</sequence>
<dbReference type="Proteomes" id="UP000054976">
    <property type="component" value="Unassembled WGS sequence"/>
</dbReference>
<accession>A0A0U9HM44</accession>
<keyword evidence="2" id="KW-0031">Aminopeptidase</keyword>
<dbReference type="OrthoDB" id="9803993at2"/>
<dbReference type="STRING" id="86166.TAGGR_1341"/>
<dbReference type="InterPro" id="IPR052170">
    <property type="entry name" value="M29_Exopeptidase"/>
</dbReference>
<keyword evidence="3" id="KW-1185">Reference proteome</keyword>
<keyword evidence="2" id="KW-0378">Hydrolase</keyword>
<name>A0A0U9HM44_9BACT</name>
<evidence type="ECO:0000256" key="1">
    <source>
        <dbReference type="ARBA" id="ARBA00022723"/>
    </source>
</evidence>
<dbReference type="Pfam" id="PF26233">
    <property type="entry name" value="NicX"/>
    <property type="match status" value="1"/>
</dbReference>
<dbReference type="GO" id="GO:0006508">
    <property type="term" value="P:proteolysis"/>
    <property type="evidence" value="ECO:0007669"/>
    <property type="project" value="InterPro"/>
</dbReference>
<keyword evidence="2" id="KW-0645">Protease</keyword>
<dbReference type="PANTHER" id="PTHR34448:SF1">
    <property type="entry name" value="BLL6088 PROTEIN"/>
    <property type="match status" value="1"/>
</dbReference>
<dbReference type="InterPro" id="IPR058739">
    <property type="entry name" value="NicX"/>
</dbReference>
<protein>
    <submittedName>
        <fullName evidence="2">Leucyl aminopeptidase</fullName>
    </submittedName>
</protein>
<organism evidence="2 3">
    <name type="scientific">Thermodesulfovibrio aggregans</name>
    <dbReference type="NCBI Taxonomy" id="86166"/>
    <lineage>
        <taxon>Bacteria</taxon>
        <taxon>Pseudomonadati</taxon>
        <taxon>Nitrospirota</taxon>
        <taxon>Thermodesulfovibrionia</taxon>
        <taxon>Thermodesulfovibrionales</taxon>
        <taxon>Thermodesulfovibrionaceae</taxon>
        <taxon>Thermodesulfovibrio</taxon>
    </lineage>
</organism>
<dbReference type="AlphaFoldDB" id="A0A0U9HM44"/>
<dbReference type="RefSeq" id="WP_059175635.1">
    <property type="nucleotide sequence ID" value="NZ_BCNO01000001.1"/>
</dbReference>
<evidence type="ECO:0000313" key="2">
    <source>
        <dbReference type="EMBL" id="GAQ94163.1"/>
    </source>
</evidence>
<dbReference type="GO" id="GO:0004177">
    <property type="term" value="F:aminopeptidase activity"/>
    <property type="evidence" value="ECO:0007669"/>
    <property type="project" value="UniProtKB-KW"/>
</dbReference>
<keyword evidence="1" id="KW-0479">Metal-binding</keyword>
<evidence type="ECO:0000313" key="3">
    <source>
        <dbReference type="Proteomes" id="UP000054976"/>
    </source>
</evidence>
<gene>
    <name evidence="2" type="ORF">TAGGR_1341</name>
</gene>
<dbReference type="EMBL" id="BCNO01000001">
    <property type="protein sequence ID" value="GAQ94163.1"/>
    <property type="molecule type" value="Genomic_DNA"/>
</dbReference>
<dbReference type="GO" id="GO:0046872">
    <property type="term" value="F:metal ion binding"/>
    <property type="evidence" value="ECO:0007669"/>
    <property type="project" value="UniProtKB-KW"/>
</dbReference>
<reference evidence="3" key="1">
    <citation type="submission" date="2016-01" db="EMBL/GenBank/DDBJ databases">
        <title>Draft genome sequence of Thermodesulfovibrio aggregans strain TGE-P1.</title>
        <authorList>
            <person name="Sekiguchi Y."/>
            <person name="Ohashi A."/>
            <person name="Matsuura N."/>
            <person name="Tourlousse M.D."/>
        </authorList>
    </citation>
    <scope>NUCLEOTIDE SEQUENCE [LARGE SCALE GENOMIC DNA]</scope>
    <source>
        <strain evidence="3">TGE-P1</strain>
    </source>
</reference>
<dbReference type="PANTHER" id="PTHR34448">
    <property type="entry name" value="AMINOPEPTIDASE"/>
    <property type="match status" value="1"/>
</dbReference>
<proteinExistence type="predicted"/>
<dbReference type="SUPFAM" id="SSF144052">
    <property type="entry name" value="Thermophilic metalloprotease-like"/>
    <property type="match status" value="1"/>
</dbReference>
<comment type="caution">
    <text evidence="2">The sequence shown here is derived from an EMBL/GenBank/DDBJ whole genome shotgun (WGS) entry which is preliminary data.</text>
</comment>